<dbReference type="AlphaFoldDB" id="A0A804LYD6"/>
<evidence type="ECO:0000313" key="1">
    <source>
        <dbReference type="EnsemblPlants" id="Zm00001eb045260_P001"/>
    </source>
</evidence>
<organism evidence="1 2">
    <name type="scientific">Zea mays</name>
    <name type="common">Maize</name>
    <dbReference type="NCBI Taxonomy" id="4577"/>
    <lineage>
        <taxon>Eukaryota</taxon>
        <taxon>Viridiplantae</taxon>
        <taxon>Streptophyta</taxon>
        <taxon>Embryophyta</taxon>
        <taxon>Tracheophyta</taxon>
        <taxon>Spermatophyta</taxon>
        <taxon>Magnoliopsida</taxon>
        <taxon>Liliopsida</taxon>
        <taxon>Poales</taxon>
        <taxon>Poaceae</taxon>
        <taxon>PACMAD clade</taxon>
        <taxon>Panicoideae</taxon>
        <taxon>Andropogonodae</taxon>
        <taxon>Andropogoneae</taxon>
        <taxon>Tripsacinae</taxon>
        <taxon>Zea</taxon>
    </lineage>
</organism>
<keyword evidence="2" id="KW-1185">Reference proteome</keyword>
<name>A0A804LYD6_MAIZE</name>
<reference evidence="1" key="3">
    <citation type="submission" date="2021-05" db="UniProtKB">
        <authorList>
            <consortium name="EnsemblPlants"/>
        </authorList>
    </citation>
    <scope>IDENTIFICATION</scope>
    <source>
        <strain evidence="1">cv. B73</strain>
    </source>
</reference>
<accession>A0A804LYD6</accession>
<proteinExistence type="predicted"/>
<evidence type="ECO:0000313" key="2">
    <source>
        <dbReference type="Proteomes" id="UP000007305"/>
    </source>
</evidence>
<dbReference type="EnsemblPlants" id="Zm00001eb045260_T001">
    <property type="protein sequence ID" value="Zm00001eb045260_P001"/>
    <property type="gene ID" value="Zm00001eb045260"/>
</dbReference>
<reference evidence="2" key="1">
    <citation type="submission" date="2015-12" db="EMBL/GenBank/DDBJ databases">
        <title>Update maize B73 reference genome by single molecule sequencing technologies.</title>
        <authorList>
            <consortium name="Maize Genome Sequencing Project"/>
            <person name="Ware D."/>
        </authorList>
    </citation>
    <scope>NUCLEOTIDE SEQUENCE [LARGE SCALE GENOMIC DNA]</scope>
    <source>
        <strain evidence="2">cv. B73</strain>
    </source>
</reference>
<dbReference type="Proteomes" id="UP000007305">
    <property type="component" value="Chromosome 1"/>
</dbReference>
<protein>
    <submittedName>
        <fullName evidence="1">Uncharacterized protein</fullName>
    </submittedName>
</protein>
<sequence>MPPPPSTLAVSRPRPASSPAQYAVRSSLGDYPGSFFLSSRTDGGAACDLHRRGPSTDRLPRDIITSNLRWGVRCYEHVTLNLLVLEWITVVRNFCWDCDIKKLKLSYLPAENALLKLQR</sequence>
<reference evidence="1" key="2">
    <citation type="submission" date="2019-07" db="EMBL/GenBank/DDBJ databases">
        <authorList>
            <person name="Seetharam A."/>
            <person name="Woodhouse M."/>
            <person name="Cannon E."/>
        </authorList>
    </citation>
    <scope>NUCLEOTIDE SEQUENCE [LARGE SCALE GENOMIC DNA]</scope>
    <source>
        <strain evidence="1">cv. B73</strain>
    </source>
</reference>
<dbReference type="Gramene" id="Zm00001eb045260_T001">
    <property type="protein sequence ID" value="Zm00001eb045260_P001"/>
    <property type="gene ID" value="Zm00001eb045260"/>
</dbReference>